<protein>
    <submittedName>
        <fullName evidence="3">CAAX protease self-immunity</fullName>
    </submittedName>
</protein>
<feature type="transmembrane region" description="Helical" evidence="1">
    <location>
        <begin position="122"/>
        <end position="143"/>
    </location>
</feature>
<evidence type="ECO:0000313" key="4">
    <source>
        <dbReference type="Proteomes" id="UP000183995"/>
    </source>
</evidence>
<feature type="transmembrane region" description="Helical" evidence="1">
    <location>
        <begin position="12"/>
        <end position="36"/>
    </location>
</feature>
<dbReference type="InterPro" id="IPR003675">
    <property type="entry name" value="Rce1/LyrA-like_dom"/>
</dbReference>
<keyword evidence="1" id="KW-0472">Membrane</keyword>
<proteinExistence type="predicted"/>
<organism evidence="3 4">
    <name type="scientific">Sporobacter termitidis DSM 10068</name>
    <dbReference type="NCBI Taxonomy" id="1123282"/>
    <lineage>
        <taxon>Bacteria</taxon>
        <taxon>Bacillati</taxon>
        <taxon>Bacillota</taxon>
        <taxon>Clostridia</taxon>
        <taxon>Eubacteriales</taxon>
        <taxon>Oscillospiraceae</taxon>
        <taxon>Sporobacter</taxon>
    </lineage>
</organism>
<dbReference type="GO" id="GO:0080120">
    <property type="term" value="P:CAAX-box protein maturation"/>
    <property type="evidence" value="ECO:0007669"/>
    <property type="project" value="UniProtKB-ARBA"/>
</dbReference>
<keyword evidence="3" id="KW-0378">Hydrolase</keyword>
<feature type="transmembrane region" description="Helical" evidence="1">
    <location>
        <begin position="155"/>
        <end position="176"/>
    </location>
</feature>
<dbReference type="STRING" id="1123282.SAMN02745823_00597"/>
<feature type="domain" description="CAAX prenyl protease 2/Lysostaphin resistance protein A-like" evidence="2">
    <location>
        <begin position="122"/>
        <end position="225"/>
    </location>
</feature>
<dbReference type="OrthoDB" id="9777755at2"/>
<dbReference type="RefSeq" id="WP_073076124.1">
    <property type="nucleotide sequence ID" value="NZ_FQXV01000001.1"/>
</dbReference>
<evidence type="ECO:0000313" key="3">
    <source>
        <dbReference type="EMBL" id="SHH64389.1"/>
    </source>
</evidence>
<feature type="transmembrane region" description="Helical" evidence="1">
    <location>
        <begin position="188"/>
        <end position="205"/>
    </location>
</feature>
<feature type="transmembrane region" description="Helical" evidence="1">
    <location>
        <begin position="244"/>
        <end position="262"/>
    </location>
</feature>
<dbReference type="PANTHER" id="PTHR35797:SF1">
    <property type="entry name" value="PROTEASE"/>
    <property type="match status" value="1"/>
</dbReference>
<gene>
    <name evidence="3" type="ORF">SAMN02745823_00597</name>
</gene>
<feature type="transmembrane region" description="Helical" evidence="1">
    <location>
        <begin position="92"/>
        <end position="116"/>
    </location>
</feature>
<evidence type="ECO:0000256" key="1">
    <source>
        <dbReference type="SAM" id="Phobius"/>
    </source>
</evidence>
<dbReference type="EMBL" id="FQXV01000001">
    <property type="protein sequence ID" value="SHH64389.1"/>
    <property type="molecule type" value="Genomic_DNA"/>
</dbReference>
<dbReference type="GO" id="GO:0004175">
    <property type="term" value="F:endopeptidase activity"/>
    <property type="evidence" value="ECO:0007669"/>
    <property type="project" value="UniProtKB-ARBA"/>
</dbReference>
<dbReference type="InterPro" id="IPR042150">
    <property type="entry name" value="MmRce1-like"/>
</dbReference>
<sequence length="280" mass="31206">MWKDDEKAPIWEFLGWVLLISGVSEIIILMLEPYSIAFAKNGTLTAGYVIYAIIGILFTTPNPMIATYIVLRRHGKIHSVKDFCKLILHTSNIIKTVLITAAFCAAALCMALLYGTRTGSPWYLFIIALPVLIIGGGVEEIGWRGFLQPSLEKKFPFLIATLAVSAIWFTWHLPLWIAPSSNHYGDSLIGFAVTIIVWAFVEAAIYKATKSVFACVLYHTFMNAIGAVYDWNALFDTFPNKTGMIVYYCVALVAAIIIWVLADKNEKQKAGMEAGRRKII</sequence>
<evidence type="ECO:0000259" key="2">
    <source>
        <dbReference type="Pfam" id="PF02517"/>
    </source>
</evidence>
<dbReference type="GO" id="GO:0006508">
    <property type="term" value="P:proteolysis"/>
    <property type="evidence" value="ECO:0007669"/>
    <property type="project" value="UniProtKB-KW"/>
</dbReference>
<keyword evidence="1" id="KW-0812">Transmembrane</keyword>
<dbReference type="Pfam" id="PF02517">
    <property type="entry name" value="Rce1-like"/>
    <property type="match status" value="1"/>
</dbReference>
<feature type="transmembrane region" description="Helical" evidence="1">
    <location>
        <begin position="212"/>
        <end position="232"/>
    </location>
</feature>
<dbReference type="AlphaFoldDB" id="A0A1M5UN41"/>
<dbReference type="PANTHER" id="PTHR35797">
    <property type="entry name" value="PROTEASE-RELATED"/>
    <property type="match status" value="1"/>
</dbReference>
<dbReference type="Proteomes" id="UP000183995">
    <property type="component" value="Unassembled WGS sequence"/>
</dbReference>
<accession>A0A1M5UN41</accession>
<keyword evidence="1" id="KW-1133">Transmembrane helix</keyword>
<keyword evidence="3" id="KW-0645">Protease</keyword>
<reference evidence="3 4" key="1">
    <citation type="submission" date="2016-11" db="EMBL/GenBank/DDBJ databases">
        <authorList>
            <person name="Jaros S."/>
            <person name="Januszkiewicz K."/>
            <person name="Wedrychowicz H."/>
        </authorList>
    </citation>
    <scope>NUCLEOTIDE SEQUENCE [LARGE SCALE GENOMIC DNA]</scope>
    <source>
        <strain evidence="3 4">DSM 10068</strain>
    </source>
</reference>
<name>A0A1M5UN41_9FIRM</name>
<keyword evidence="4" id="KW-1185">Reference proteome</keyword>
<feature type="transmembrane region" description="Helical" evidence="1">
    <location>
        <begin position="48"/>
        <end position="71"/>
    </location>
</feature>